<dbReference type="InterPro" id="IPR006260">
    <property type="entry name" value="TonB/TolA_C"/>
</dbReference>
<evidence type="ECO:0000256" key="6">
    <source>
        <dbReference type="ARBA" id="ARBA00022692"/>
    </source>
</evidence>
<keyword evidence="7" id="KW-0653">Protein transport</keyword>
<dbReference type="GO" id="GO:0055085">
    <property type="term" value="P:transmembrane transport"/>
    <property type="evidence" value="ECO:0007669"/>
    <property type="project" value="InterPro"/>
</dbReference>
<evidence type="ECO:0000313" key="12">
    <source>
        <dbReference type="EMBL" id="SFE66929.1"/>
    </source>
</evidence>
<feature type="signal peptide" evidence="10">
    <location>
        <begin position="1"/>
        <end position="36"/>
    </location>
</feature>
<keyword evidence="4" id="KW-1003">Cell membrane</keyword>
<evidence type="ECO:0000259" key="11">
    <source>
        <dbReference type="PROSITE" id="PS52015"/>
    </source>
</evidence>
<dbReference type="GO" id="GO:0005886">
    <property type="term" value="C:plasma membrane"/>
    <property type="evidence" value="ECO:0007669"/>
    <property type="project" value="UniProtKB-SubCell"/>
</dbReference>
<dbReference type="GO" id="GO:0015031">
    <property type="term" value="P:protein transport"/>
    <property type="evidence" value="ECO:0007669"/>
    <property type="project" value="UniProtKB-KW"/>
</dbReference>
<keyword evidence="5" id="KW-0997">Cell inner membrane</keyword>
<accession>A0A1I2CEY5</accession>
<dbReference type="PROSITE" id="PS52015">
    <property type="entry name" value="TONB_CTD"/>
    <property type="match status" value="1"/>
</dbReference>
<evidence type="ECO:0000256" key="8">
    <source>
        <dbReference type="ARBA" id="ARBA00022989"/>
    </source>
</evidence>
<keyword evidence="9" id="KW-0472">Membrane</keyword>
<comment type="similarity">
    <text evidence="2">Belongs to the TonB family.</text>
</comment>
<keyword evidence="8" id="KW-1133">Transmembrane helix</keyword>
<dbReference type="Gene3D" id="3.30.1150.10">
    <property type="match status" value="1"/>
</dbReference>
<protein>
    <submittedName>
        <fullName evidence="12">TonB family C-terminal domain-containing protein</fullName>
    </submittedName>
</protein>
<keyword evidence="3" id="KW-0813">Transport</keyword>
<keyword evidence="13" id="KW-1185">Reference proteome</keyword>
<name>A0A1I2CEY5_9BURK</name>
<dbReference type="RefSeq" id="WP_092939002.1">
    <property type="nucleotide sequence ID" value="NZ_FONX01000004.1"/>
</dbReference>
<keyword evidence="6" id="KW-0812">Transmembrane</keyword>
<dbReference type="PANTHER" id="PTHR33446">
    <property type="entry name" value="PROTEIN TONB-RELATED"/>
    <property type="match status" value="1"/>
</dbReference>
<dbReference type="InterPro" id="IPR037682">
    <property type="entry name" value="TonB_C"/>
</dbReference>
<feature type="domain" description="TonB C-terminal" evidence="11">
    <location>
        <begin position="62"/>
        <end position="150"/>
    </location>
</feature>
<dbReference type="OrthoDB" id="1628901at2"/>
<organism evidence="12 13">
    <name type="scientific">Paracidovorax wautersii</name>
    <dbReference type="NCBI Taxonomy" id="1177982"/>
    <lineage>
        <taxon>Bacteria</taxon>
        <taxon>Pseudomonadati</taxon>
        <taxon>Pseudomonadota</taxon>
        <taxon>Betaproteobacteria</taxon>
        <taxon>Burkholderiales</taxon>
        <taxon>Comamonadaceae</taxon>
        <taxon>Paracidovorax</taxon>
    </lineage>
</organism>
<feature type="chain" id="PRO_5011452773" evidence="10">
    <location>
        <begin position="37"/>
        <end position="150"/>
    </location>
</feature>
<dbReference type="STRING" id="1177982.SAMN04489711_10454"/>
<reference evidence="13" key="1">
    <citation type="submission" date="2016-10" db="EMBL/GenBank/DDBJ databases">
        <authorList>
            <person name="Varghese N."/>
            <person name="Submissions S."/>
        </authorList>
    </citation>
    <scope>NUCLEOTIDE SEQUENCE [LARGE SCALE GENOMIC DNA]</scope>
    <source>
        <strain evidence="13">DSM 27981</strain>
    </source>
</reference>
<evidence type="ECO:0000256" key="2">
    <source>
        <dbReference type="ARBA" id="ARBA00006555"/>
    </source>
</evidence>
<dbReference type="NCBIfam" id="TIGR01352">
    <property type="entry name" value="tonB_Cterm"/>
    <property type="match status" value="1"/>
</dbReference>
<evidence type="ECO:0000256" key="5">
    <source>
        <dbReference type="ARBA" id="ARBA00022519"/>
    </source>
</evidence>
<evidence type="ECO:0000313" key="13">
    <source>
        <dbReference type="Proteomes" id="UP000199119"/>
    </source>
</evidence>
<comment type="subcellular location">
    <subcellularLocation>
        <location evidence="1">Cell inner membrane</location>
        <topology evidence="1">Single-pass membrane protein</topology>
        <orientation evidence="1">Periplasmic side</orientation>
    </subcellularLocation>
</comment>
<gene>
    <name evidence="12" type="ORF">SAMN04489711_10454</name>
</gene>
<dbReference type="EMBL" id="FONX01000004">
    <property type="protein sequence ID" value="SFE66929.1"/>
    <property type="molecule type" value="Genomic_DNA"/>
</dbReference>
<dbReference type="Pfam" id="PF03544">
    <property type="entry name" value="TonB_C"/>
    <property type="match status" value="1"/>
</dbReference>
<dbReference type="AlphaFoldDB" id="A0A1I2CEY5"/>
<sequence length="150" mass="16237">MSLHAPHRPFFRPLTLAATLGLGLLLTACGSGPAGADMTEEDFIAYRKSLDVVALQQQITPPLDAPLKLIDSPDPRYPSYLISQGTRGNVVVSFEVLPSGHVGDAKVLPGTDPALDKPVLDAIRGWRFAPPMRDGKPARLRLQKTFRMAP</sequence>
<evidence type="ECO:0000256" key="1">
    <source>
        <dbReference type="ARBA" id="ARBA00004383"/>
    </source>
</evidence>
<evidence type="ECO:0000256" key="3">
    <source>
        <dbReference type="ARBA" id="ARBA00022448"/>
    </source>
</evidence>
<dbReference type="InterPro" id="IPR051045">
    <property type="entry name" value="TonB-dependent_transducer"/>
</dbReference>
<keyword evidence="10" id="KW-0732">Signal</keyword>
<proteinExistence type="inferred from homology"/>
<evidence type="ECO:0000256" key="10">
    <source>
        <dbReference type="SAM" id="SignalP"/>
    </source>
</evidence>
<evidence type="ECO:0000256" key="4">
    <source>
        <dbReference type="ARBA" id="ARBA00022475"/>
    </source>
</evidence>
<dbReference type="SUPFAM" id="SSF74653">
    <property type="entry name" value="TolA/TonB C-terminal domain"/>
    <property type="match status" value="1"/>
</dbReference>
<evidence type="ECO:0000256" key="7">
    <source>
        <dbReference type="ARBA" id="ARBA00022927"/>
    </source>
</evidence>
<dbReference type="Proteomes" id="UP000199119">
    <property type="component" value="Unassembled WGS sequence"/>
</dbReference>
<evidence type="ECO:0000256" key="9">
    <source>
        <dbReference type="ARBA" id="ARBA00023136"/>
    </source>
</evidence>